<comment type="caution">
    <text evidence="15">The sequence shown here is derived from an EMBL/GenBank/DDBJ whole genome shotgun (WGS) entry which is preliminary data.</text>
</comment>
<keyword evidence="7 12" id="KW-0812">Transmembrane</keyword>
<evidence type="ECO:0000256" key="5">
    <source>
        <dbReference type="ARBA" id="ARBA00022679"/>
    </source>
</evidence>
<dbReference type="AlphaFoldDB" id="A0A0V8D8G8"/>
<dbReference type="PANTHER" id="PTHR30175:SF1">
    <property type="entry name" value="PTS SYSTEM ARBUTIN-, CELLOBIOSE-, AND SALICIN-SPECIFIC EIIBC COMPONENT-RELATED"/>
    <property type="match status" value="1"/>
</dbReference>
<reference evidence="16" key="1">
    <citation type="submission" date="2015-10" db="EMBL/GenBank/DDBJ databases">
        <title>Draft Genome Sequences of 11 Lactococcus lactis subspecies cremoris strains.</title>
        <authorList>
            <person name="Wels M."/>
            <person name="Backus L."/>
            <person name="Boekhorst J."/>
            <person name="Dijkstra A."/>
            <person name="Beerthuizen M."/>
            <person name="Kelly W."/>
            <person name="Siezen R."/>
            <person name="Bachmann H."/>
            <person name="Van Hijum S."/>
        </authorList>
    </citation>
    <scope>NUCLEOTIDE SEQUENCE [LARGE SCALE GENOMIC DNA]</scope>
    <source>
        <strain evidence="16">LMG8520</strain>
    </source>
</reference>
<evidence type="ECO:0000256" key="8">
    <source>
        <dbReference type="ARBA" id="ARBA00022777"/>
    </source>
</evidence>
<dbReference type="InterPro" id="IPR013013">
    <property type="entry name" value="PTS_EIIC_1"/>
</dbReference>
<keyword evidence="4" id="KW-0762">Sugar transport</keyword>
<evidence type="ECO:0000259" key="13">
    <source>
        <dbReference type="PROSITE" id="PS51098"/>
    </source>
</evidence>
<keyword evidence="3" id="KW-1003">Cell membrane</keyword>
<dbReference type="Pfam" id="PF00367">
    <property type="entry name" value="PTS_EIIB"/>
    <property type="match status" value="1"/>
</dbReference>
<evidence type="ECO:0000256" key="6">
    <source>
        <dbReference type="ARBA" id="ARBA00022683"/>
    </source>
</evidence>
<protein>
    <submittedName>
        <fullName evidence="15">PTS system beta-glucoside-specific IIB/C/A component</fullName>
    </submittedName>
</protein>
<dbReference type="Pfam" id="PF02378">
    <property type="entry name" value="PTS_EIIC"/>
    <property type="match status" value="1"/>
</dbReference>
<feature type="transmembrane region" description="Helical" evidence="12">
    <location>
        <begin position="141"/>
        <end position="161"/>
    </location>
</feature>
<dbReference type="GO" id="GO:0005886">
    <property type="term" value="C:plasma membrane"/>
    <property type="evidence" value="ECO:0007669"/>
    <property type="project" value="UniProtKB-SubCell"/>
</dbReference>
<name>A0A0V8D8G8_LACLL</name>
<feature type="active site" description="Phosphocysteine intermediate; for EIIB activity" evidence="11">
    <location>
        <position position="26"/>
    </location>
</feature>
<evidence type="ECO:0000256" key="1">
    <source>
        <dbReference type="ARBA" id="ARBA00004651"/>
    </source>
</evidence>
<dbReference type="GO" id="GO:0090589">
    <property type="term" value="F:protein-phosphocysteine-trehalose phosphotransferase system transporter activity"/>
    <property type="evidence" value="ECO:0007669"/>
    <property type="project" value="TreeGrafter"/>
</dbReference>
<dbReference type="SUPFAM" id="SSF55604">
    <property type="entry name" value="Glucose permease domain IIB"/>
    <property type="match status" value="1"/>
</dbReference>
<proteinExistence type="predicted"/>
<dbReference type="EMBL" id="LKLP01000067">
    <property type="protein sequence ID" value="KSU09669.1"/>
    <property type="molecule type" value="Genomic_DNA"/>
</dbReference>
<keyword evidence="8" id="KW-0418">Kinase</keyword>
<comment type="subcellular location">
    <subcellularLocation>
        <location evidence="1">Cell membrane</location>
        <topology evidence="1">Multi-pass membrane protein</topology>
    </subcellularLocation>
</comment>
<sequence length="185" mass="19927">MDWNQSASQIIHLIGGKENIDHLEHCSTRLRFTLSDDGKVSKEALEHVPGGRGVRINAQCQVIIGNEVVEAYDAVNKHLGGINKDQPAPKMKRQKLGSLILDFIISIFQPLVPAIAGGGILKSLLLLLAALGWVSTTDSTYQLLNLIGGAPLYFLPILVAITTANKLKVNQIVADSVVAQCLSLI</sequence>
<dbReference type="PROSITE" id="PS51103">
    <property type="entry name" value="PTS_EIIC_TYPE_1"/>
    <property type="match status" value="1"/>
</dbReference>
<evidence type="ECO:0000256" key="10">
    <source>
        <dbReference type="ARBA" id="ARBA00023136"/>
    </source>
</evidence>
<dbReference type="InterPro" id="IPR036878">
    <property type="entry name" value="Glu_permease_IIB"/>
</dbReference>
<evidence type="ECO:0000313" key="16">
    <source>
        <dbReference type="Proteomes" id="UP000054230"/>
    </source>
</evidence>
<dbReference type="InterPro" id="IPR001996">
    <property type="entry name" value="PTS_IIB_1"/>
</dbReference>
<dbReference type="InterPro" id="IPR050558">
    <property type="entry name" value="PTS_Sugar-Specific_Components"/>
</dbReference>
<feature type="domain" description="PTS EIIC type-1" evidence="14">
    <location>
        <begin position="102"/>
        <end position="185"/>
    </location>
</feature>
<evidence type="ECO:0000259" key="14">
    <source>
        <dbReference type="PROSITE" id="PS51103"/>
    </source>
</evidence>
<keyword evidence="2" id="KW-0813">Transport</keyword>
<dbReference type="GO" id="GO:0016301">
    <property type="term" value="F:kinase activity"/>
    <property type="evidence" value="ECO:0007669"/>
    <property type="project" value="UniProtKB-KW"/>
</dbReference>
<evidence type="ECO:0000313" key="15">
    <source>
        <dbReference type="EMBL" id="KSU09669.1"/>
    </source>
</evidence>
<gene>
    <name evidence="15" type="ORF">LMG8520_1296</name>
</gene>
<dbReference type="PROSITE" id="PS01035">
    <property type="entry name" value="PTS_EIIB_TYPE_1_CYS"/>
    <property type="match status" value="1"/>
</dbReference>
<dbReference type="Gene3D" id="3.30.1360.60">
    <property type="entry name" value="Glucose permease domain IIB"/>
    <property type="match status" value="1"/>
</dbReference>
<evidence type="ECO:0000256" key="11">
    <source>
        <dbReference type="PROSITE-ProRule" id="PRU00421"/>
    </source>
</evidence>
<evidence type="ECO:0000256" key="2">
    <source>
        <dbReference type="ARBA" id="ARBA00022448"/>
    </source>
</evidence>
<evidence type="ECO:0000256" key="12">
    <source>
        <dbReference type="SAM" id="Phobius"/>
    </source>
</evidence>
<keyword evidence="6" id="KW-0598">Phosphotransferase system</keyword>
<organism evidence="15 16">
    <name type="scientific">Lactococcus lactis subsp. lactis</name>
    <name type="common">Streptococcus lactis</name>
    <dbReference type="NCBI Taxonomy" id="1360"/>
    <lineage>
        <taxon>Bacteria</taxon>
        <taxon>Bacillati</taxon>
        <taxon>Bacillota</taxon>
        <taxon>Bacilli</taxon>
        <taxon>Lactobacillales</taxon>
        <taxon>Streptococcaceae</taxon>
        <taxon>Lactococcus</taxon>
    </lineage>
</organism>
<dbReference type="InterPro" id="IPR018113">
    <property type="entry name" value="PTrfase_EIIB_Cys"/>
</dbReference>
<dbReference type="InterPro" id="IPR003352">
    <property type="entry name" value="PTS_EIIC"/>
</dbReference>
<keyword evidence="5" id="KW-0808">Transferase</keyword>
<feature type="domain" description="PTS EIIB type-1" evidence="13">
    <location>
        <begin position="4"/>
        <end position="85"/>
    </location>
</feature>
<evidence type="ECO:0000256" key="4">
    <source>
        <dbReference type="ARBA" id="ARBA00022597"/>
    </source>
</evidence>
<feature type="transmembrane region" description="Helical" evidence="12">
    <location>
        <begin position="99"/>
        <end position="121"/>
    </location>
</feature>
<dbReference type="GO" id="GO:0008982">
    <property type="term" value="F:protein-N(PI)-phosphohistidine-sugar phosphotransferase activity"/>
    <property type="evidence" value="ECO:0007669"/>
    <property type="project" value="InterPro"/>
</dbReference>
<dbReference type="CDD" id="cd00212">
    <property type="entry name" value="PTS_IIB_glc"/>
    <property type="match status" value="1"/>
</dbReference>
<evidence type="ECO:0000256" key="3">
    <source>
        <dbReference type="ARBA" id="ARBA00022475"/>
    </source>
</evidence>
<dbReference type="GO" id="GO:0009401">
    <property type="term" value="P:phosphoenolpyruvate-dependent sugar phosphotransferase system"/>
    <property type="evidence" value="ECO:0007669"/>
    <property type="project" value="UniProtKB-KW"/>
</dbReference>
<dbReference type="PROSITE" id="PS51098">
    <property type="entry name" value="PTS_EIIB_TYPE_1"/>
    <property type="match status" value="1"/>
</dbReference>
<evidence type="ECO:0000256" key="7">
    <source>
        <dbReference type="ARBA" id="ARBA00022692"/>
    </source>
</evidence>
<keyword evidence="9 12" id="KW-1133">Transmembrane helix</keyword>
<evidence type="ECO:0000256" key="9">
    <source>
        <dbReference type="ARBA" id="ARBA00022989"/>
    </source>
</evidence>
<keyword evidence="10 12" id="KW-0472">Membrane</keyword>
<dbReference type="PATRIC" id="fig|1360.106.peg.2386"/>
<accession>A0A0V8D8G8</accession>
<dbReference type="Proteomes" id="UP000054230">
    <property type="component" value="Unassembled WGS sequence"/>
</dbReference>
<dbReference type="GO" id="GO:0015771">
    <property type="term" value="P:trehalose transport"/>
    <property type="evidence" value="ECO:0007669"/>
    <property type="project" value="TreeGrafter"/>
</dbReference>
<dbReference type="PANTHER" id="PTHR30175">
    <property type="entry name" value="PHOSPHOTRANSFERASE SYSTEM TRANSPORT PROTEIN"/>
    <property type="match status" value="1"/>
</dbReference>